<keyword evidence="3" id="KW-0813">Transport</keyword>
<evidence type="ECO:0000256" key="1">
    <source>
        <dbReference type="ARBA" id="ARBA00004141"/>
    </source>
</evidence>
<keyword evidence="6" id="KW-1185">Reference proteome</keyword>
<proteinExistence type="inferred from homology"/>
<evidence type="ECO:0000256" key="2">
    <source>
        <dbReference type="ARBA" id="ARBA00008404"/>
    </source>
</evidence>
<evidence type="ECO:0000256" key="4">
    <source>
        <dbReference type="SAM" id="Phobius"/>
    </source>
</evidence>
<dbReference type="NCBIfam" id="TIGR01300">
    <property type="entry name" value="CPA3_mnhG_phaG"/>
    <property type="match status" value="1"/>
</dbReference>
<keyword evidence="4" id="KW-0812">Transmembrane</keyword>
<feature type="transmembrane region" description="Helical" evidence="4">
    <location>
        <begin position="7"/>
        <end position="28"/>
    </location>
</feature>
<dbReference type="GO" id="GO:0016020">
    <property type="term" value="C:membrane"/>
    <property type="evidence" value="ECO:0007669"/>
    <property type="project" value="UniProtKB-SubCell"/>
</dbReference>
<sequence>MLSLKEVVISIILLIGTFFLFSGALGIFRLPDVYTRLHAASKSATLGVAGILIAAFLYFIFEQQMVSGKLILGIIFILMTAPVSGHMISRAAYQKGVPLWEKTTRDDLEKKEHNKASTKG</sequence>
<keyword evidence="4" id="KW-0472">Membrane</keyword>
<dbReference type="AlphaFoldDB" id="A0A0J6CWV0"/>
<evidence type="ECO:0000313" key="5">
    <source>
        <dbReference type="EMBL" id="KMM37593.1"/>
    </source>
</evidence>
<organism evidence="5 6">
    <name type="scientific">Guptibacillus hwajinpoensis</name>
    <dbReference type="NCBI Taxonomy" id="208199"/>
    <lineage>
        <taxon>Bacteria</taxon>
        <taxon>Bacillati</taxon>
        <taxon>Bacillota</taxon>
        <taxon>Bacilli</taxon>
        <taxon>Bacillales</taxon>
        <taxon>Guptibacillaceae</taxon>
        <taxon>Guptibacillus</taxon>
    </lineage>
</organism>
<dbReference type="GO" id="GO:0015385">
    <property type="term" value="F:sodium:proton antiporter activity"/>
    <property type="evidence" value="ECO:0007669"/>
    <property type="project" value="TreeGrafter"/>
</dbReference>
<dbReference type="Proteomes" id="UP000035996">
    <property type="component" value="Unassembled WGS sequence"/>
</dbReference>
<comment type="similarity">
    <text evidence="2">Belongs to the CPA3 antiporters (TC 2.A.63) subunit G family.</text>
</comment>
<evidence type="ECO:0000313" key="6">
    <source>
        <dbReference type="Proteomes" id="UP000035996"/>
    </source>
</evidence>
<evidence type="ECO:0000256" key="3">
    <source>
        <dbReference type="ARBA" id="ARBA00022449"/>
    </source>
</evidence>
<dbReference type="PATRIC" id="fig|157733.3.peg.1554"/>
<dbReference type="STRING" id="157733.AB986_17285"/>
<accession>A0A0J6CWV0</accession>
<dbReference type="RefSeq" id="WP_048312730.1">
    <property type="nucleotide sequence ID" value="NZ_CP119526.1"/>
</dbReference>
<dbReference type="PANTHER" id="PTHR34703">
    <property type="entry name" value="ANTIPORTER SUBUNIT MNHG2-RELATED"/>
    <property type="match status" value="1"/>
</dbReference>
<keyword evidence="4" id="KW-1133">Transmembrane helix</keyword>
<comment type="subcellular location">
    <subcellularLocation>
        <location evidence="1">Membrane</location>
        <topology evidence="1">Multi-pass membrane protein</topology>
    </subcellularLocation>
</comment>
<dbReference type="Pfam" id="PF03334">
    <property type="entry name" value="PhaG_MnhG_YufB"/>
    <property type="match status" value="1"/>
</dbReference>
<dbReference type="EMBL" id="LELK01000004">
    <property type="protein sequence ID" value="KMM37593.1"/>
    <property type="molecule type" value="Genomic_DNA"/>
</dbReference>
<feature type="transmembrane region" description="Helical" evidence="4">
    <location>
        <begin position="40"/>
        <end position="61"/>
    </location>
</feature>
<reference evidence="5" key="1">
    <citation type="submission" date="2015-06" db="EMBL/GenBank/DDBJ databases">
        <authorList>
            <person name="Liu B."/>
            <person name="Wang J."/>
            <person name="Zhu Y."/>
            <person name="Liu G."/>
            <person name="Chen Q."/>
            <person name="Zheng C."/>
            <person name="Che J."/>
            <person name="Ge C."/>
            <person name="Shi H."/>
            <person name="Pan Z."/>
            <person name="Liu X."/>
        </authorList>
    </citation>
    <scope>NUCLEOTIDE SEQUENCE [LARGE SCALE GENOMIC DNA]</scope>
    <source>
        <strain evidence="5">DSM 16346</strain>
    </source>
</reference>
<gene>
    <name evidence="5" type="ORF">AB986_17285</name>
</gene>
<dbReference type="InterPro" id="IPR005133">
    <property type="entry name" value="PhaG_MnhG_YufB"/>
</dbReference>
<keyword evidence="3" id="KW-0050">Antiport</keyword>
<protein>
    <submittedName>
        <fullName evidence="5">Cation:proton antiporter</fullName>
    </submittedName>
</protein>
<feature type="transmembrane region" description="Helical" evidence="4">
    <location>
        <begin position="70"/>
        <end position="89"/>
    </location>
</feature>
<name>A0A0J6CWV0_9BACL</name>
<dbReference type="PANTHER" id="PTHR34703:SF1">
    <property type="entry name" value="ANTIPORTER SUBUNIT MNHG2-RELATED"/>
    <property type="match status" value="1"/>
</dbReference>
<dbReference type="NCBIfam" id="NF009314">
    <property type="entry name" value="PRK12674.1-2"/>
    <property type="match status" value="1"/>
</dbReference>
<dbReference type="GeneID" id="301326315"/>
<comment type="caution">
    <text evidence="5">The sequence shown here is derived from an EMBL/GenBank/DDBJ whole genome shotgun (WGS) entry which is preliminary data.</text>
</comment>